<dbReference type="Gramene" id="OE9A077377T1">
    <property type="protein sequence ID" value="OE9A077377C1"/>
    <property type="gene ID" value="OE9A077377"/>
</dbReference>
<proteinExistence type="predicted"/>
<reference evidence="2 3" key="1">
    <citation type="submission" date="2019-12" db="EMBL/GenBank/DDBJ databases">
        <authorList>
            <person name="Alioto T."/>
            <person name="Alioto T."/>
            <person name="Gomez Garrido J."/>
        </authorList>
    </citation>
    <scope>NUCLEOTIDE SEQUENCE [LARGE SCALE GENOMIC DNA]</scope>
</reference>
<feature type="compositionally biased region" description="Polar residues" evidence="1">
    <location>
        <begin position="148"/>
        <end position="159"/>
    </location>
</feature>
<dbReference type="AlphaFoldDB" id="A0A8S0SVN5"/>
<sequence length="170" mass="18699">MQLRILLEKAQNFERNDSAIPLVKPQSYVRPVLGTAGNKSRSVELRKPFGKPNSEKVQKSLDVVDESNGKKSPATMQSPVTVTDDHLALKVDSKWMNVCAASILGLHKHNLSLTASCTSDASTDSFHSPSPGKISWRTVTPTMRRKQQCSPKALNSQKNFDSESEGYRSG</sequence>
<evidence type="ECO:0000313" key="3">
    <source>
        <dbReference type="Proteomes" id="UP000594638"/>
    </source>
</evidence>
<comment type="caution">
    <text evidence="2">The sequence shown here is derived from an EMBL/GenBank/DDBJ whole genome shotgun (WGS) entry which is preliminary data.</text>
</comment>
<accession>A0A8S0SVN5</accession>
<dbReference type="EMBL" id="CACTIH010005537">
    <property type="protein sequence ID" value="CAA2996913.1"/>
    <property type="molecule type" value="Genomic_DNA"/>
</dbReference>
<evidence type="ECO:0000313" key="2">
    <source>
        <dbReference type="EMBL" id="CAA2996913.1"/>
    </source>
</evidence>
<protein>
    <submittedName>
        <fullName evidence="2">Uncharacterized protein</fullName>
    </submittedName>
</protein>
<dbReference type="Proteomes" id="UP000594638">
    <property type="component" value="Unassembled WGS sequence"/>
</dbReference>
<organism evidence="2 3">
    <name type="scientific">Olea europaea subsp. europaea</name>
    <dbReference type="NCBI Taxonomy" id="158383"/>
    <lineage>
        <taxon>Eukaryota</taxon>
        <taxon>Viridiplantae</taxon>
        <taxon>Streptophyta</taxon>
        <taxon>Embryophyta</taxon>
        <taxon>Tracheophyta</taxon>
        <taxon>Spermatophyta</taxon>
        <taxon>Magnoliopsida</taxon>
        <taxon>eudicotyledons</taxon>
        <taxon>Gunneridae</taxon>
        <taxon>Pentapetalae</taxon>
        <taxon>asterids</taxon>
        <taxon>lamiids</taxon>
        <taxon>Lamiales</taxon>
        <taxon>Oleaceae</taxon>
        <taxon>Oleeae</taxon>
        <taxon>Olea</taxon>
    </lineage>
</organism>
<gene>
    <name evidence="2" type="ORF">OLEA9_A077377</name>
</gene>
<name>A0A8S0SVN5_OLEEU</name>
<evidence type="ECO:0000256" key="1">
    <source>
        <dbReference type="SAM" id="MobiDB-lite"/>
    </source>
</evidence>
<feature type="region of interest" description="Disordered" evidence="1">
    <location>
        <begin position="142"/>
        <end position="170"/>
    </location>
</feature>
<keyword evidence="3" id="KW-1185">Reference proteome</keyword>